<dbReference type="InterPro" id="IPR036259">
    <property type="entry name" value="MFS_trans_sf"/>
</dbReference>
<evidence type="ECO:0000313" key="6">
    <source>
        <dbReference type="EMBL" id="WCT79649.1"/>
    </source>
</evidence>
<sequence>MSPQPLTASEEFSRGWGVILASMLGIGLGMAALPTYSMGLFAPYLVREFGWSVGQIMAAMSIITLMSLWAGPSYGAWAEKIGARRIILVAIPLWGLAFMSLSLLNGSLVQFYLTWLVIGLVGAATLPITFTRAVNRGFDKAKGLALGLAMTGTGLFGIFGKPFLGTVLAAYGWRAGFVAVGLLPVLMAFPAAFFLFREEEISLPDGHHVPVERPGLTTGEALRDWRFWLIAAALVPISFAMGGPVPNLELILKDGGLSAQQALTVTPLFGLASITGRLVGGWLLDRIWAPLVGFVILSLPAFSLWYMGSGMLDVGHARLATFTLGFALGIEYDLVAFFVARYFGLKRYAAIYGLLYVCFAAGAGFSPMVFGHNHDTTGNFQAILSISSVVLVVSAASFLLLGKYRRFDQ</sequence>
<dbReference type="Gene3D" id="1.20.1250.20">
    <property type="entry name" value="MFS general substrate transporter like domains"/>
    <property type="match status" value="2"/>
</dbReference>
<evidence type="ECO:0000256" key="1">
    <source>
        <dbReference type="ARBA" id="ARBA00022692"/>
    </source>
</evidence>
<keyword evidence="7" id="KW-1185">Reference proteome</keyword>
<feature type="transmembrane region" description="Helical" evidence="4">
    <location>
        <begin position="110"/>
        <end position="131"/>
    </location>
</feature>
<keyword evidence="6" id="KW-0614">Plasmid</keyword>
<feature type="transmembrane region" description="Helical" evidence="4">
    <location>
        <begin position="382"/>
        <end position="401"/>
    </location>
</feature>
<dbReference type="PANTHER" id="PTHR11360">
    <property type="entry name" value="MONOCARBOXYLATE TRANSPORTER"/>
    <property type="match status" value="1"/>
</dbReference>
<keyword evidence="2 4" id="KW-1133">Transmembrane helix</keyword>
<feature type="transmembrane region" description="Helical" evidence="4">
    <location>
        <begin position="287"/>
        <end position="307"/>
    </location>
</feature>
<protein>
    <submittedName>
        <fullName evidence="6">MFS transporter</fullName>
    </submittedName>
</protein>
<evidence type="ECO:0000256" key="3">
    <source>
        <dbReference type="ARBA" id="ARBA00023136"/>
    </source>
</evidence>
<accession>A0ABY7U5L0</accession>
<gene>
    <name evidence="6" type="ORF">PQ457_16420</name>
</gene>
<feature type="transmembrane region" description="Helical" evidence="4">
    <location>
        <begin position="262"/>
        <end position="280"/>
    </location>
</feature>
<proteinExistence type="predicted"/>
<evidence type="ECO:0000313" key="7">
    <source>
        <dbReference type="Proteomes" id="UP001218231"/>
    </source>
</evidence>
<dbReference type="PROSITE" id="PS50850">
    <property type="entry name" value="MFS"/>
    <property type="match status" value="1"/>
</dbReference>
<dbReference type="RefSeq" id="WP_273619920.1">
    <property type="nucleotide sequence ID" value="NZ_CP117418.1"/>
</dbReference>
<feature type="transmembrane region" description="Helical" evidence="4">
    <location>
        <begin position="143"/>
        <end position="164"/>
    </location>
</feature>
<feature type="transmembrane region" description="Helical" evidence="4">
    <location>
        <begin position="176"/>
        <end position="196"/>
    </location>
</feature>
<feature type="transmembrane region" description="Helical" evidence="4">
    <location>
        <begin position="225"/>
        <end position="242"/>
    </location>
</feature>
<feature type="transmembrane region" description="Helical" evidence="4">
    <location>
        <begin position="12"/>
        <end position="33"/>
    </location>
</feature>
<feature type="transmembrane region" description="Helical" evidence="4">
    <location>
        <begin position="351"/>
        <end position="370"/>
    </location>
</feature>
<geneLocation type="plasmid" evidence="6 7">
    <name>unnamed1</name>
</geneLocation>
<dbReference type="Pfam" id="PF07690">
    <property type="entry name" value="MFS_1"/>
    <property type="match status" value="1"/>
</dbReference>
<feature type="transmembrane region" description="Helical" evidence="4">
    <location>
        <begin position="319"/>
        <end position="339"/>
    </location>
</feature>
<dbReference type="EMBL" id="CP117418">
    <property type="protein sequence ID" value="WCT79649.1"/>
    <property type="molecule type" value="Genomic_DNA"/>
</dbReference>
<dbReference type="InterPro" id="IPR011701">
    <property type="entry name" value="MFS"/>
</dbReference>
<keyword evidence="1 4" id="KW-0812">Transmembrane</keyword>
<evidence type="ECO:0000259" key="5">
    <source>
        <dbReference type="PROSITE" id="PS50850"/>
    </source>
</evidence>
<feature type="transmembrane region" description="Helical" evidence="4">
    <location>
        <begin position="53"/>
        <end position="74"/>
    </location>
</feature>
<keyword evidence="3 4" id="KW-0472">Membrane</keyword>
<dbReference type="Proteomes" id="UP001218231">
    <property type="component" value="Plasmid unnamed1"/>
</dbReference>
<evidence type="ECO:0000256" key="4">
    <source>
        <dbReference type="SAM" id="Phobius"/>
    </source>
</evidence>
<dbReference type="InterPro" id="IPR020846">
    <property type="entry name" value="MFS_dom"/>
</dbReference>
<dbReference type="InterPro" id="IPR050327">
    <property type="entry name" value="Proton-linked_MCT"/>
</dbReference>
<organism evidence="6 7">
    <name type="scientific">Novosphingobium humi</name>
    <dbReference type="NCBI Taxonomy" id="2282397"/>
    <lineage>
        <taxon>Bacteria</taxon>
        <taxon>Pseudomonadati</taxon>
        <taxon>Pseudomonadota</taxon>
        <taxon>Alphaproteobacteria</taxon>
        <taxon>Sphingomonadales</taxon>
        <taxon>Sphingomonadaceae</taxon>
        <taxon>Novosphingobium</taxon>
    </lineage>
</organism>
<evidence type="ECO:0000256" key="2">
    <source>
        <dbReference type="ARBA" id="ARBA00022989"/>
    </source>
</evidence>
<reference evidence="6 7" key="1">
    <citation type="submission" date="2023-02" db="EMBL/GenBank/DDBJ databases">
        <title>Genome sequence of Novosphingobium humi KACC 19094.</title>
        <authorList>
            <person name="Kim S."/>
            <person name="Heo J."/>
            <person name="Kwon S.-W."/>
        </authorList>
    </citation>
    <scope>NUCLEOTIDE SEQUENCE [LARGE SCALE GENOMIC DNA]</scope>
    <source>
        <strain evidence="6 7">KACC 19094</strain>
        <plasmid evidence="6 7">unnamed1</plasmid>
    </source>
</reference>
<feature type="domain" description="Major facilitator superfamily (MFS) profile" evidence="5">
    <location>
        <begin position="20"/>
        <end position="405"/>
    </location>
</feature>
<name>A0ABY7U5L0_9SPHN</name>
<dbReference type="SUPFAM" id="SSF103473">
    <property type="entry name" value="MFS general substrate transporter"/>
    <property type="match status" value="1"/>
</dbReference>
<feature type="transmembrane region" description="Helical" evidence="4">
    <location>
        <begin position="86"/>
        <end position="104"/>
    </location>
</feature>